<evidence type="ECO:0000256" key="1">
    <source>
        <dbReference type="ARBA" id="ARBA00010062"/>
    </source>
</evidence>
<feature type="chain" id="PRO_5032407520" evidence="4">
    <location>
        <begin position="21"/>
        <end position="394"/>
    </location>
</feature>
<comment type="similarity">
    <text evidence="1">Belongs to the leucine-binding protein family.</text>
</comment>
<evidence type="ECO:0000256" key="2">
    <source>
        <dbReference type="ARBA" id="ARBA00022729"/>
    </source>
</evidence>
<comment type="caution">
    <text evidence="6">The sequence shown here is derived from an EMBL/GenBank/DDBJ whole genome shotgun (WGS) entry which is preliminary data.</text>
</comment>
<dbReference type="PANTHER" id="PTHR30483">
    <property type="entry name" value="LEUCINE-SPECIFIC-BINDING PROTEIN"/>
    <property type="match status" value="1"/>
</dbReference>
<evidence type="ECO:0000313" key="7">
    <source>
        <dbReference type="Proteomes" id="UP000466730"/>
    </source>
</evidence>
<evidence type="ECO:0000259" key="5">
    <source>
        <dbReference type="Pfam" id="PF13458"/>
    </source>
</evidence>
<dbReference type="Gene3D" id="3.40.50.2300">
    <property type="match status" value="2"/>
</dbReference>
<keyword evidence="3" id="KW-0813">Transport</keyword>
<evidence type="ECO:0000256" key="4">
    <source>
        <dbReference type="SAM" id="SignalP"/>
    </source>
</evidence>
<dbReference type="AlphaFoldDB" id="A0A844BMW1"/>
<name>A0A844BMW1_9RHOB</name>
<dbReference type="RefSeq" id="WP_153749605.1">
    <property type="nucleotide sequence ID" value="NZ_BAAADI010000010.1"/>
</dbReference>
<evidence type="ECO:0000313" key="6">
    <source>
        <dbReference type="EMBL" id="MRH22322.1"/>
    </source>
</evidence>
<accession>A0A844BMW1</accession>
<reference evidence="6 7" key="1">
    <citation type="submission" date="2019-11" db="EMBL/GenBank/DDBJ databases">
        <title>Draft Whole-Genome sequence of the marine photosynthetic bacterium Rhodovulum strictum DSM 11289.</title>
        <authorList>
            <person name="Kyndt J.A."/>
            <person name="Meyer T.E."/>
        </authorList>
    </citation>
    <scope>NUCLEOTIDE SEQUENCE [LARGE SCALE GENOMIC DNA]</scope>
    <source>
        <strain evidence="6 7">DSM 11289</strain>
    </source>
</reference>
<proteinExistence type="inferred from homology"/>
<feature type="signal peptide" evidence="4">
    <location>
        <begin position="1"/>
        <end position="20"/>
    </location>
</feature>
<dbReference type="InterPro" id="IPR051010">
    <property type="entry name" value="BCAA_transport"/>
</dbReference>
<dbReference type="SUPFAM" id="SSF53822">
    <property type="entry name" value="Periplasmic binding protein-like I"/>
    <property type="match status" value="1"/>
</dbReference>
<protein>
    <submittedName>
        <fullName evidence="6">ABC transporter substrate-binding protein</fullName>
    </submittedName>
</protein>
<feature type="domain" description="Leucine-binding protein" evidence="5">
    <location>
        <begin position="22"/>
        <end position="328"/>
    </location>
</feature>
<dbReference type="InterPro" id="IPR028081">
    <property type="entry name" value="Leu-bd"/>
</dbReference>
<sequence length="394" mass="39777">MKKLLLASAATLALAGTASADEVKIGIIFGFTGPLESITPAMAGGAELAIAEINAAGTFMNGATVTPVRGDSTCVDAAAATATAERLVTSDKVHAIVGADCSGVSGAILQNVARPNGIVMISPSSTSPALSSAEDDGLFFRTAPSDARQGEVIAEVLKERGMNSVAISYTNNDYGKGLADSIQAAFQAAGGTVTIVAAHDDGKSDYSAEVAALASAGGDMLVVAGYVDQGGRGIIQASIDTGAFETFFLPDGMYGESLIAAIGPELNGSFGTVPGTDSPGAATIQEMAAAAGFDGTSSYVAESYDAAALILLAMHAAGSTASADFKDRIMEIANEPGEKIYPGELGKALELLAAGEQIDYVGAIDVDLIGPGESAGNFREYTITDGAFVTDRFR</sequence>
<dbReference type="PANTHER" id="PTHR30483:SF6">
    <property type="entry name" value="PERIPLASMIC BINDING PROTEIN OF ABC TRANSPORTER FOR NATURAL AMINO ACIDS"/>
    <property type="match status" value="1"/>
</dbReference>
<dbReference type="InterPro" id="IPR028082">
    <property type="entry name" value="Peripla_BP_I"/>
</dbReference>
<dbReference type="Proteomes" id="UP000466730">
    <property type="component" value="Unassembled WGS sequence"/>
</dbReference>
<gene>
    <name evidence="6" type="ORF">GH815_15160</name>
</gene>
<keyword evidence="2 4" id="KW-0732">Signal</keyword>
<dbReference type="Pfam" id="PF13458">
    <property type="entry name" value="Peripla_BP_6"/>
    <property type="match status" value="1"/>
</dbReference>
<keyword evidence="3" id="KW-0029">Amino-acid transport</keyword>
<organism evidence="6 7">
    <name type="scientific">Rhodovulum strictum</name>
    <dbReference type="NCBI Taxonomy" id="58314"/>
    <lineage>
        <taxon>Bacteria</taxon>
        <taxon>Pseudomonadati</taxon>
        <taxon>Pseudomonadota</taxon>
        <taxon>Alphaproteobacteria</taxon>
        <taxon>Rhodobacterales</taxon>
        <taxon>Paracoccaceae</taxon>
        <taxon>Rhodovulum</taxon>
    </lineage>
</organism>
<dbReference type="GO" id="GO:0006865">
    <property type="term" value="P:amino acid transport"/>
    <property type="evidence" value="ECO:0007669"/>
    <property type="project" value="UniProtKB-KW"/>
</dbReference>
<dbReference type="EMBL" id="WJPO01000028">
    <property type="protein sequence ID" value="MRH22322.1"/>
    <property type="molecule type" value="Genomic_DNA"/>
</dbReference>
<dbReference type="OrthoDB" id="7337537at2"/>
<evidence type="ECO:0000256" key="3">
    <source>
        <dbReference type="ARBA" id="ARBA00022970"/>
    </source>
</evidence>
<keyword evidence="7" id="KW-1185">Reference proteome</keyword>
<dbReference type="CDD" id="cd06346">
    <property type="entry name" value="PBP1_ABC_ligand_binding-like"/>
    <property type="match status" value="1"/>
</dbReference>